<dbReference type="PANTHER" id="PTHR10997:SF9">
    <property type="entry name" value="IMPORTIN-9"/>
    <property type="match status" value="1"/>
</dbReference>
<dbReference type="Proteomes" id="UP001153555">
    <property type="component" value="Unassembled WGS sequence"/>
</dbReference>
<keyword evidence="1" id="KW-0653">Protein transport</keyword>
<dbReference type="AlphaFoldDB" id="A0A9N7RH14"/>
<protein>
    <submittedName>
        <fullName evidence="3">ARM repeat superfamily protein</fullName>
    </submittedName>
</protein>
<comment type="caution">
    <text evidence="3">The sequence shown here is derived from an EMBL/GenBank/DDBJ whole genome shotgun (WGS) entry which is preliminary data.</text>
</comment>
<dbReference type="InterPro" id="IPR056840">
    <property type="entry name" value="HEAT_IPO9_central"/>
</dbReference>
<dbReference type="InterPro" id="IPR011989">
    <property type="entry name" value="ARM-like"/>
</dbReference>
<sequence>MSGVHKTETTPIMFRMLKPWMETFSSILLDPVPSEDRDDWSMRKKVLKCLNQFIQIFPTITEIHFAKSEFAVYLLPLWETFISTLEVYECSAIEGVEYYDDDPYASSFDGVEDSLESLVNQLFELLVTATGSPRFVKVIMNKFNLYGLVYYTIGFLQMTDKQVESWLQDANKYVAEEDNNTYSCRVSGALLLEDLISNCGTEGIKAVIESVITRRNESQQAKDTGSRGWWKLREAALYALAALASEKLLLDDIEVSGSTVGDMLRKILIEDMAAGFHDYPFLCARLFLSVARFSFMMNNQVRDDFVRAAVETVAVKTVGMDVPPLVKFGACRALSQLLPDATTGCVQQDLLLSLIDLLKNASDGTMHLVLATLQAAVAAGHEATASIEPNLSSIMLNMWDSHVCDPFISIDALKVLEAIIKVTGCTRSLFFIVFPYIEPILNSPQIERDGLVAGSLDLVTMLIKNAPVEVVKALFQVSFDPVVIIVLQSTDYRKMKNATQCLATLVSVWKQDMLSWSGEIQGAYQIKVTTTALALLLLTRHVELGNINVKGHLIKSDTGITTRSKAKKLPDQWTVVPLPTKILAILADTLLEIQEQVDGDNEEDSDSNCEEVESEDNDFLSSSAKSALHVRPTYEYLDAMAKAFNEDQEDDFEDELFSGGDPLNEINLANILFESLQKFLEGDKPCFEHLFQSLTKPQQEAIELVLRRWAV</sequence>
<proteinExistence type="predicted"/>
<feature type="domain" description="Importin-9 central HEAT repeats" evidence="2">
    <location>
        <begin position="148"/>
        <end position="358"/>
    </location>
</feature>
<dbReference type="EMBL" id="CACSLK010027752">
    <property type="protein sequence ID" value="CAA0827627.1"/>
    <property type="molecule type" value="Genomic_DNA"/>
</dbReference>
<dbReference type="GO" id="GO:0005635">
    <property type="term" value="C:nuclear envelope"/>
    <property type="evidence" value="ECO:0007669"/>
    <property type="project" value="TreeGrafter"/>
</dbReference>
<dbReference type="PANTHER" id="PTHR10997">
    <property type="entry name" value="IMPORTIN-7, 8, 11"/>
    <property type="match status" value="1"/>
</dbReference>
<evidence type="ECO:0000313" key="4">
    <source>
        <dbReference type="Proteomes" id="UP001153555"/>
    </source>
</evidence>
<organism evidence="3 4">
    <name type="scientific">Striga hermonthica</name>
    <name type="common">Purple witchweed</name>
    <name type="synonym">Buchnera hermonthica</name>
    <dbReference type="NCBI Taxonomy" id="68872"/>
    <lineage>
        <taxon>Eukaryota</taxon>
        <taxon>Viridiplantae</taxon>
        <taxon>Streptophyta</taxon>
        <taxon>Embryophyta</taxon>
        <taxon>Tracheophyta</taxon>
        <taxon>Spermatophyta</taxon>
        <taxon>Magnoliopsida</taxon>
        <taxon>eudicotyledons</taxon>
        <taxon>Gunneridae</taxon>
        <taxon>Pentapetalae</taxon>
        <taxon>asterids</taxon>
        <taxon>lamiids</taxon>
        <taxon>Lamiales</taxon>
        <taxon>Orobanchaceae</taxon>
        <taxon>Buchnereae</taxon>
        <taxon>Striga</taxon>
    </lineage>
</organism>
<reference evidence="3" key="1">
    <citation type="submission" date="2019-12" db="EMBL/GenBank/DDBJ databases">
        <authorList>
            <person name="Scholes J."/>
        </authorList>
    </citation>
    <scope>NUCLEOTIDE SEQUENCE</scope>
</reference>
<evidence type="ECO:0000259" key="2">
    <source>
        <dbReference type="Pfam" id="PF25018"/>
    </source>
</evidence>
<dbReference type="GO" id="GO:0005829">
    <property type="term" value="C:cytosol"/>
    <property type="evidence" value="ECO:0007669"/>
    <property type="project" value="TreeGrafter"/>
</dbReference>
<evidence type="ECO:0000313" key="3">
    <source>
        <dbReference type="EMBL" id="CAA0827627.1"/>
    </source>
</evidence>
<accession>A0A9N7RH14</accession>
<name>A0A9N7RH14_STRHE</name>
<dbReference type="Pfam" id="PF25018">
    <property type="entry name" value="HEAT_IPO9_c"/>
    <property type="match status" value="1"/>
</dbReference>
<evidence type="ECO:0000256" key="1">
    <source>
        <dbReference type="ARBA" id="ARBA00022927"/>
    </source>
</evidence>
<keyword evidence="4" id="KW-1185">Reference proteome</keyword>
<dbReference type="InterPro" id="IPR016024">
    <property type="entry name" value="ARM-type_fold"/>
</dbReference>
<dbReference type="GO" id="GO:0006606">
    <property type="term" value="P:protein import into nucleus"/>
    <property type="evidence" value="ECO:0007669"/>
    <property type="project" value="TreeGrafter"/>
</dbReference>
<gene>
    <name evidence="3" type="ORF">SHERM_23322</name>
</gene>
<dbReference type="SUPFAM" id="SSF48371">
    <property type="entry name" value="ARM repeat"/>
    <property type="match status" value="1"/>
</dbReference>
<dbReference type="Gene3D" id="1.25.10.10">
    <property type="entry name" value="Leucine-rich Repeat Variant"/>
    <property type="match status" value="1"/>
</dbReference>
<keyword evidence="1" id="KW-0813">Transport</keyword>
<dbReference type="OrthoDB" id="431626at2759"/>